<protein>
    <submittedName>
        <fullName evidence="5">Putative DNA-binding transcriptional regulator YafY</fullName>
    </submittedName>
</protein>
<dbReference type="InterPro" id="IPR028349">
    <property type="entry name" value="PafC-like"/>
</dbReference>
<dbReference type="Proteomes" id="UP000256977">
    <property type="component" value="Unassembled WGS sequence"/>
</dbReference>
<evidence type="ECO:0000313" key="5">
    <source>
        <dbReference type="EMBL" id="RED56700.1"/>
    </source>
</evidence>
<evidence type="ECO:0000259" key="4">
    <source>
        <dbReference type="PROSITE" id="PS51000"/>
    </source>
</evidence>
<dbReference type="GO" id="GO:0003700">
    <property type="term" value="F:DNA-binding transcription factor activity"/>
    <property type="evidence" value="ECO:0007669"/>
    <property type="project" value="InterPro"/>
</dbReference>
<dbReference type="InterPro" id="IPR036390">
    <property type="entry name" value="WH_DNA-bd_sf"/>
</dbReference>
<dbReference type="InterPro" id="IPR057727">
    <property type="entry name" value="WCX_dom"/>
</dbReference>
<comment type="caution">
    <text evidence="5">The sequence shown here is derived from an EMBL/GenBank/DDBJ whole genome shotgun (WGS) entry which is preliminary data.</text>
</comment>
<feature type="domain" description="HTH deoR-type" evidence="4">
    <location>
        <begin position="2"/>
        <end position="57"/>
    </location>
</feature>
<organism evidence="5 6">
    <name type="scientific">Cohnella phaseoli</name>
    <dbReference type="NCBI Taxonomy" id="456490"/>
    <lineage>
        <taxon>Bacteria</taxon>
        <taxon>Bacillati</taxon>
        <taxon>Bacillota</taxon>
        <taxon>Bacilli</taxon>
        <taxon>Bacillales</taxon>
        <taxon>Paenibacillaceae</taxon>
        <taxon>Cohnella</taxon>
    </lineage>
</organism>
<evidence type="ECO:0000256" key="1">
    <source>
        <dbReference type="ARBA" id="ARBA00023015"/>
    </source>
</evidence>
<dbReference type="AlphaFoldDB" id="A0A3D9I4Z2"/>
<gene>
    <name evidence="5" type="ORF">DFP98_13869</name>
</gene>
<dbReference type="RefSeq" id="WP_116064872.1">
    <property type="nucleotide sequence ID" value="NZ_QRDZ01000038.1"/>
</dbReference>
<dbReference type="Gene3D" id="1.10.10.10">
    <property type="entry name" value="Winged helix-like DNA-binding domain superfamily/Winged helix DNA-binding domain"/>
    <property type="match status" value="1"/>
</dbReference>
<dbReference type="SUPFAM" id="SSF46785">
    <property type="entry name" value="Winged helix' DNA-binding domain"/>
    <property type="match status" value="1"/>
</dbReference>
<dbReference type="Pfam" id="PF25583">
    <property type="entry name" value="WCX"/>
    <property type="match status" value="1"/>
</dbReference>
<dbReference type="InterPro" id="IPR018356">
    <property type="entry name" value="Tscrpt_reg_HTH_DeoR_CS"/>
</dbReference>
<name>A0A3D9I4Z2_9BACL</name>
<dbReference type="GO" id="GO:0003677">
    <property type="term" value="F:DNA binding"/>
    <property type="evidence" value="ECO:0007669"/>
    <property type="project" value="UniProtKB-KW"/>
</dbReference>
<keyword evidence="1" id="KW-0805">Transcription regulation</keyword>
<keyword evidence="2 5" id="KW-0238">DNA-binding</keyword>
<dbReference type="InterPro" id="IPR036388">
    <property type="entry name" value="WH-like_DNA-bd_sf"/>
</dbReference>
<dbReference type="Pfam" id="PF08279">
    <property type="entry name" value="HTH_11"/>
    <property type="match status" value="1"/>
</dbReference>
<evidence type="ECO:0000256" key="3">
    <source>
        <dbReference type="ARBA" id="ARBA00023163"/>
    </source>
</evidence>
<dbReference type="PROSITE" id="PS51000">
    <property type="entry name" value="HTH_DEOR_2"/>
    <property type="match status" value="1"/>
</dbReference>
<dbReference type="InterPro" id="IPR026881">
    <property type="entry name" value="WYL_dom"/>
</dbReference>
<dbReference type="PROSITE" id="PS00894">
    <property type="entry name" value="HTH_DEOR_1"/>
    <property type="match status" value="1"/>
</dbReference>
<dbReference type="InterPro" id="IPR001034">
    <property type="entry name" value="DeoR_HTH"/>
</dbReference>
<dbReference type="Pfam" id="PF13280">
    <property type="entry name" value="WYL"/>
    <property type="match status" value="1"/>
</dbReference>
<sequence>MRADRLLSLLSLLQARGRMTSKQLADELEISERTVHRDMEALAAAGIPVYAERGASGGWQLSEGYRNRITGMTIGEIRSLLLLHSSSVVADLGLNEPSGTALRKLLSALPEPVRRDAEYVRERIHIDGAGWRSAPSRSAHLQTVQEAVWEQRKLRICYRGREADESTERTVLPLGLVAKTSVWYMVAMEDSAEEDPFRTFRLSRLHDADMLEETFVRPEDFDLATHWERSMERFKSNLPRYPAKVRVALARWEAFAGERYVKTVSCEEVQESEAIEAVVEFNTLESARDIVMKYGRDAEALAPEELRAAVRAECAAAAALYAE</sequence>
<dbReference type="InterPro" id="IPR013196">
    <property type="entry name" value="HTH_11"/>
</dbReference>
<dbReference type="PROSITE" id="PS52050">
    <property type="entry name" value="WYL"/>
    <property type="match status" value="1"/>
</dbReference>
<dbReference type="OrthoDB" id="9815009at2"/>
<dbReference type="InterPro" id="IPR051534">
    <property type="entry name" value="CBASS_pafABC_assoc_protein"/>
</dbReference>
<dbReference type="PANTHER" id="PTHR34580:SF1">
    <property type="entry name" value="PROTEIN PAFC"/>
    <property type="match status" value="1"/>
</dbReference>
<evidence type="ECO:0000256" key="2">
    <source>
        <dbReference type="ARBA" id="ARBA00023125"/>
    </source>
</evidence>
<keyword evidence="3" id="KW-0804">Transcription</keyword>
<accession>A0A3D9I4Z2</accession>
<dbReference type="PIRSF" id="PIRSF016838">
    <property type="entry name" value="PafC"/>
    <property type="match status" value="1"/>
</dbReference>
<dbReference type="PANTHER" id="PTHR34580">
    <property type="match status" value="1"/>
</dbReference>
<proteinExistence type="predicted"/>
<reference evidence="5 6" key="1">
    <citation type="submission" date="2018-07" db="EMBL/GenBank/DDBJ databases">
        <title>Genomic Encyclopedia of Type Strains, Phase III (KMG-III): the genomes of soil and plant-associated and newly described type strains.</title>
        <authorList>
            <person name="Whitman W."/>
        </authorList>
    </citation>
    <scope>NUCLEOTIDE SEQUENCE [LARGE SCALE GENOMIC DNA]</scope>
    <source>
        <strain evidence="5 6">CECT 7287</strain>
    </source>
</reference>
<dbReference type="EMBL" id="QRDZ01000038">
    <property type="protein sequence ID" value="RED56700.1"/>
    <property type="molecule type" value="Genomic_DNA"/>
</dbReference>
<evidence type="ECO:0000313" key="6">
    <source>
        <dbReference type="Proteomes" id="UP000256977"/>
    </source>
</evidence>
<keyword evidence="6" id="KW-1185">Reference proteome</keyword>